<sequence length="163" mass="18414">MAVCLYVSTSDNLFEIEYPSEPILSLAGSFLMTHFNPSDMLDDYMSCVESNLVSQSEKGETIAKFILIRTMDNILQSRNGDDLEKLLDIIKVGEFIQSLYGKCMNNCGNSENNWKCRGPEKKCAIKIINSQIKNSGGFLDGFINFNHFTRAREYLPDTCLKKA</sequence>
<dbReference type="PANTHER" id="PTHR33266">
    <property type="entry name" value="CHROMOSOME 15, WHOLE GENOME SHOTGUN SEQUENCE"/>
    <property type="match status" value="1"/>
</dbReference>
<dbReference type="OrthoDB" id="3270019at2759"/>
<reference evidence="1 2" key="1">
    <citation type="journal article" date="2018" name="Sci. Rep.">
        <title>Genomic signatures of local adaptation to the degree of environmental predictability in rotifers.</title>
        <authorList>
            <person name="Franch-Gras L."/>
            <person name="Hahn C."/>
            <person name="Garcia-Roger E.M."/>
            <person name="Carmona M.J."/>
            <person name="Serra M."/>
            <person name="Gomez A."/>
        </authorList>
    </citation>
    <scope>NUCLEOTIDE SEQUENCE [LARGE SCALE GENOMIC DNA]</scope>
    <source>
        <strain evidence="1">HYR1</strain>
    </source>
</reference>
<proteinExistence type="predicted"/>
<accession>A0A3M7P675</accession>
<gene>
    <name evidence="1" type="ORF">BpHYR1_045409</name>
</gene>
<dbReference type="Proteomes" id="UP000276133">
    <property type="component" value="Unassembled WGS sequence"/>
</dbReference>
<keyword evidence="2" id="KW-1185">Reference proteome</keyword>
<comment type="caution">
    <text evidence="1">The sequence shown here is derived from an EMBL/GenBank/DDBJ whole genome shotgun (WGS) entry which is preliminary data.</text>
</comment>
<evidence type="ECO:0000313" key="1">
    <source>
        <dbReference type="EMBL" id="RMZ94237.1"/>
    </source>
</evidence>
<dbReference type="PANTHER" id="PTHR33266:SF1">
    <property type="entry name" value="F-BOX DOMAIN-CONTAINING PROTEIN"/>
    <property type="match status" value="1"/>
</dbReference>
<protein>
    <submittedName>
        <fullName evidence="1">Uncharacterized protein</fullName>
    </submittedName>
</protein>
<organism evidence="1 2">
    <name type="scientific">Brachionus plicatilis</name>
    <name type="common">Marine rotifer</name>
    <name type="synonym">Brachionus muelleri</name>
    <dbReference type="NCBI Taxonomy" id="10195"/>
    <lineage>
        <taxon>Eukaryota</taxon>
        <taxon>Metazoa</taxon>
        <taxon>Spiralia</taxon>
        <taxon>Gnathifera</taxon>
        <taxon>Rotifera</taxon>
        <taxon>Eurotatoria</taxon>
        <taxon>Monogononta</taxon>
        <taxon>Pseudotrocha</taxon>
        <taxon>Ploima</taxon>
        <taxon>Brachionidae</taxon>
        <taxon>Brachionus</taxon>
    </lineage>
</organism>
<evidence type="ECO:0000313" key="2">
    <source>
        <dbReference type="Proteomes" id="UP000276133"/>
    </source>
</evidence>
<name>A0A3M7P675_BRAPC</name>
<dbReference type="AlphaFoldDB" id="A0A3M7P675"/>
<dbReference type="EMBL" id="REGN01013204">
    <property type="protein sequence ID" value="RMZ94237.1"/>
    <property type="molecule type" value="Genomic_DNA"/>
</dbReference>
<feature type="non-terminal residue" evidence="1">
    <location>
        <position position="163"/>
    </location>
</feature>